<protein>
    <submittedName>
        <fullName evidence="5">Myotubularin-related protein 9 isoform X2</fullName>
    </submittedName>
</protein>
<name>A0AAV7K624_9METZ</name>
<dbReference type="GO" id="GO:0010507">
    <property type="term" value="P:negative regulation of autophagy"/>
    <property type="evidence" value="ECO:0007669"/>
    <property type="project" value="TreeGrafter"/>
</dbReference>
<dbReference type="PANTHER" id="PTHR10807">
    <property type="entry name" value="MYOTUBULARIN-RELATED"/>
    <property type="match status" value="1"/>
</dbReference>
<evidence type="ECO:0000256" key="1">
    <source>
        <dbReference type="ARBA" id="ARBA00007471"/>
    </source>
</evidence>
<feature type="coiled-coil region" evidence="2">
    <location>
        <begin position="514"/>
        <end position="548"/>
    </location>
</feature>
<dbReference type="GO" id="GO:0106018">
    <property type="term" value="F:phosphatidylinositol-3,5-bisphosphate phosphatase activity"/>
    <property type="evidence" value="ECO:0007669"/>
    <property type="project" value="TreeGrafter"/>
</dbReference>
<dbReference type="PANTHER" id="PTHR10807:SF73">
    <property type="entry name" value="LD06050P"/>
    <property type="match status" value="1"/>
</dbReference>
<dbReference type="PROSITE" id="PS51339">
    <property type="entry name" value="PPASE_MYOTUBULARIN"/>
    <property type="match status" value="1"/>
</dbReference>
<sequence length="705" mass="80038">MGDPTDFIVIPKIKVIYFSQTPNGQVLLEGTLNITAHNLLFYNNDENTFTILYTLFEKIEKQALQDGVRCQLILKTKTFLEYKFEIPSQEEMNVIAKSIEQLSNIQELNNIEVYFPFLYHPRNELLCPIAYPWNGYSDILSRWGCPPGKFLVSDLNRKFTVCPSYPREVIVPSICSEDNLIESAKYRHGYRFPVVAYYNKKTGASLLRAGQPLVGNMQKKCDSDKKLLNACLVTKQRGRIIDTRTKSNATQWVSKGGGTEQPGMYPHWLLEYCELERPEAMMENYEKLFKICLEQGTPNRGAHWITALSSTKWYHYVMTAMQTALKIAGFLQTDSSSVLIHGTTGTDNTLLLSSLTQLILDPYTRRLEGFLELIIREWILGGYPFRARTMGLLESEKERGRAPTFLLFLDCVWQLMRQFPRSFEYKDTLLLLIHEHTHASEYGTFLGNSMKERSTHKLNDRTFSLWAYIHSIRDSFENPMFEENFACLWPCIYPINFICWQRMYLRDPVLEDEIQHYEVKVKEVYEERDRLRKEAQRLEDIFLRLKVASELMSANKDGEQKTDTGDVKMGTVTGKKGTETSQTDTTNSPDTVTNRTDKTASETGPTKIPDTTTSETGPTKIPDTTASETGPTKIPDTTASETGPTKIPDTTASETGPTKIPDITASEMGPTKTPDTTASNSDTVANSLSSSTTDNPVKQDDPTAL</sequence>
<dbReference type="AlphaFoldDB" id="A0AAV7K624"/>
<accession>A0AAV7K624</accession>
<evidence type="ECO:0000259" key="4">
    <source>
        <dbReference type="PROSITE" id="PS51339"/>
    </source>
</evidence>
<dbReference type="InterPro" id="IPR010569">
    <property type="entry name" value="Myotubularin-like_Pase_dom"/>
</dbReference>
<feature type="compositionally biased region" description="Polar residues" evidence="3">
    <location>
        <begin position="579"/>
        <end position="594"/>
    </location>
</feature>
<reference evidence="5 6" key="1">
    <citation type="journal article" date="2023" name="BMC Biol.">
        <title>The compact genome of the sponge Oopsacas minuta (Hexactinellida) is lacking key metazoan core genes.</title>
        <authorList>
            <person name="Santini S."/>
            <person name="Schenkelaars Q."/>
            <person name="Jourda C."/>
            <person name="Duchesne M."/>
            <person name="Belahbib H."/>
            <person name="Rocher C."/>
            <person name="Selva M."/>
            <person name="Riesgo A."/>
            <person name="Vervoort M."/>
            <person name="Leys S.P."/>
            <person name="Kodjabachian L."/>
            <person name="Le Bivic A."/>
            <person name="Borchiellini C."/>
            <person name="Claverie J.M."/>
            <person name="Renard E."/>
        </authorList>
    </citation>
    <scope>NUCLEOTIDE SEQUENCE [LARGE SCALE GENOMIC DNA]</scope>
    <source>
        <strain evidence="5">SPO-2</strain>
    </source>
</reference>
<dbReference type="GO" id="GO:0005737">
    <property type="term" value="C:cytoplasm"/>
    <property type="evidence" value="ECO:0007669"/>
    <property type="project" value="TreeGrafter"/>
</dbReference>
<evidence type="ECO:0000256" key="3">
    <source>
        <dbReference type="SAM" id="MobiDB-lite"/>
    </source>
</evidence>
<feature type="region of interest" description="Disordered" evidence="3">
    <location>
        <begin position="554"/>
        <end position="705"/>
    </location>
</feature>
<dbReference type="InterPro" id="IPR048994">
    <property type="entry name" value="PH-GRAM_MTMR6-9"/>
</dbReference>
<dbReference type="Gene3D" id="2.30.29.30">
    <property type="entry name" value="Pleckstrin-homology domain (PH domain)/Phosphotyrosine-binding domain (PTB)"/>
    <property type="match status" value="1"/>
</dbReference>
<dbReference type="GO" id="GO:0019903">
    <property type="term" value="F:protein phosphatase binding"/>
    <property type="evidence" value="ECO:0007669"/>
    <property type="project" value="TreeGrafter"/>
</dbReference>
<dbReference type="Pfam" id="PF21098">
    <property type="entry name" value="PH-GRAM_MTMR6-like"/>
    <property type="match status" value="1"/>
</dbReference>
<feature type="compositionally biased region" description="Polar residues" evidence="3">
    <location>
        <begin position="673"/>
        <end position="696"/>
    </location>
</feature>
<comment type="similarity">
    <text evidence="1">Belongs to the protein-tyrosine phosphatase family. Non-receptor class myotubularin subfamily.</text>
</comment>
<dbReference type="GO" id="GO:0004438">
    <property type="term" value="F:phosphatidylinositol-3-phosphate phosphatase activity"/>
    <property type="evidence" value="ECO:0007669"/>
    <property type="project" value="TreeGrafter"/>
</dbReference>
<dbReference type="Proteomes" id="UP001165289">
    <property type="component" value="Unassembled WGS sequence"/>
</dbReference>
<dbReference type="SUPFAM" id="SSF52799">
    <property type="entry name" value="(Phosphotyrosine protein) phosphatases II"/>
    <property type="match status" value="1"/>
</dbReference>
<evidence type="ECO:0000313" key="5">
    <source>
        <dbReference type="EMBL" id="KAI6656415.1"/>
    </source>
</evidence>
<feature type="compositionally biased region" description="Polar residues" evidence="3">
    <location>
        <begin position="601"/>
        <end position="656"/>
    </location>
</feature>
<comment type="caution">
    <text evidence="5">The sequence shown here is derived from an EMBL/GenBank/DDBJ whole genome shotgun (WGS) entry which is preliminary data.</text>
</comment>
<dbReference type="GO" id="GO:0046856">
    <property type="term" value="P:phosphatidylinositol dephosphorylation"/>
    <property type="evidence" value="ECO:0007669"/>
    <property type="project" value="TreeGrafter"/>
</dbReference>
<evidence type="ECO:0000256" key="2">
    <source>
        <dbReference type="SAM" id="Coils"/>
    </source>
</evidence>
<evidence type="ECO:0000313" key="6">
    <source>
        <dbReference type="Proteomes" id="UP001165289"/>
    </source>
</evidence>
<dbReference type="InterPro" id="IPR011993">
    <property type="entry name" value="PH-like_dom_sf"/>
</dbReference>
<gene>
    <name evidence="5" type="ORF">LOD99_1211</name>
</gene>
<keyword evidence="2" id="KW-0175">Coiled coil</keyword>
<keyword evidence="6" id="KW-1185">Reference proteome</keyword>
<feature type="compositionally biased region" description="Basic and acidic residues" evidence="3">
    <location>
        <begin position="556"/>
        <end position="566"/>
    </location>
</feature>
<dbReference type="EMBL" id="JAKMXF010000144">
    <property type="protein sequence ID" value="KAI6656415.1"/>
    <property type="molecule type" value="Genomic_DNA"/>
</dbReference>
<dbReference type="InterPro" id="IPR030564">
    <property type="entry name" value="Myotubularin"/>
</dbReference>
<dbReference type="Pfam" id="PF06602">
    <property type="entry name" value="Myotub-related"/>
    <property type="match status" value="1"/>
</dbReference>
<organism evidence="5 6">
    <name type="scientific">Oopsacas minuta</name>
    <dbReference type="NCBI Taxonomy" id="111878"/>
    <lineage>
        <taxon>Eukaryota</taxon>
        <taxon>Metazoa</taxon>
        <taxon>Porifera</taxon>
        <taxon>Hexactinellida</taxon>
        <taxon>Hexasterophora</taxon>
        <taxon>Lyssacinosida</taxon>
        <taxon>Leucopsacidae</taxon>
        <taxon>Oopsacas</taxon>
    </lineage>
</organism>
<dbReference type="InterPro" id="IPR029021">
    <property type="entry name" value="Prot-tyrosine_phosphatase-like"/>
</dbReference>
<proteinExistence type="inferred from homology"/>
<feature type="domain" description="Myotubularin phosphatase" evidence="4">
    <location>
        <begin position="130"/>
        <end position="504"/>
    </location>
</feature>